<protein>
    <submittedName>
        <fullName evidence="1">Uncharacterized protein</fullName>
    </submittedName>
</protein>
<accession>A0A3P7MCI7</accession>
<gene>
    <name evidence="1" type="ORF">CGOC_LOCUS8750</name>
</gene>
<dbReference type="Proteomes" id="UP000271889">
    <property type="component" value="Unassembled WGS sequence"/>
</dbReference>
<organism evidence="1 2">
    <name type="scientific">Cylicostephanus goldi</name>
    <name type="common">Nematode worm</name>
    <dbReference type="NCBI Taxonomy" id="71465"/>
    <lineage>
        <taxon>Eukaryota</taxon>
        <taxon>Metazoa</taxon>
        <taxon>Ecdysozoa</taxon>
        <taxon>Nematoda</taxon>
        <taxon>Chromadorea</taxon>
        <taxon>Rhabditida</taxon>
        <taxon>Rhabditina</taxon>
        <taxon>Rhabditomorpha</taxon>
        <taxon>Strongyloidea</taxon>
        <taxon>Strongylidae</taxon>
        <taxon>Cylicostephanus</taxon>
    </lineage>
</organism>
<keyword evidence="2" id="KW-1185">Reference proteome</keyword>
<evidence type="ECO:0000313" key="1">
    <source>
        <dbReference type="EMBL" id="VDN20148.1"/>
    </source>
</evidence>
<dbReference type="OrthoDB" id="10404373at2759"/>
<evidence type="ECO:0000313" key="2">
    <source>
        <dbReference type="Proteomes" id="UP000271889"/>
    </source>
</evidence>
<sequence length="149" mass="17487">MTMALSTDPIFNLRQLSHSDLVALDNFIHKDFFEQVQIKKAHPQRKEEFGDSSAHLTALLISGSTESLVRMTADATNYLQELSHRPQPGPEDIVDRMDILFTNIYNINNRRYDILREIMRILYLRPKQLQSRLDLLAKYDVTSRKWRLL</sequence>
<dbReference type="AlphaFoldDB" id="A0A3P7MCI7"/>
<name>A0A3P7MCI7_CYLGO</name>
<reference evidence="1 2" key="1">
    <citation type="submission" date="2018-11" db="EMBL/GenBank/DDBJ databases">
        <authorList>
            <consortium name="Pathogen Informatics"/>
        </authorList>
    </citation>
    <scope>NUCLEOTIDE SEQUENCE [LARGE SCALE GENOMIC DNA]</scope>
</reference>
<dbReference type="EMBL" id="UYRV01104851">
    <property type="protein sequence ID" value="VDN20148.1"/>
    <property type="molecule type" value="Genomic_DNA"/>
</dbReference>
<proteinExistence type="predicted"/>